<reference evidence="1" key="1">
    <citation type="submission" date="2019-08" db="EMBL/GenBank/DDBJ databases">
        <authorList>
            <person name="Kucharzyk K."/>
            <person name="Murdoch R.W."/>
            <person name="Higgins S."/>
            <person name="Loffler F."/>
        </authorList>
    </citation>
    <scope>NUCLEOTIDE SEQUENCE</scope>
</reference>
<gene>
    <name evidence="1" type="ORF">SDC9_139131</name>
</gene>
<sequence>MHGKAERLVGFIPVNAGDFKENSLGLHNGYPIFGGAFAAAHAGFGGLFGDGLVRENLDPDLAATLDVTRHRDTRRLDLLAGHPTGFHRHQAIFTVGDRVAASGCPSCGHGTLCAV</sequence>
<protein>
    <submittedName>
        <fullName evidence="1">Uncharacterized protein</fullName>
    </submittedName>
</protein>
<evidence type="ECO:0000313" key="1">
    <source>
        <dbReference type="EMBL" id="MPM91997.1"/>
    </source>
</evidence>
<proteinExistence type="predicted"/>
<organism evidence="1">
    <name type="scientific">bioreactor metagenome</name>
    <dbReference type="NCBI Taxonomy" id="1076179"/>
    <lineage>
        <taxon>unclassified sequences</taxon>
        <taxon>metagenomes</taxon>
        <taxon>ecological metagenomes</taxon>
    </lineage>
</organism>
<dbReference type="EMBL" id="VSSQ01038984">
    <property type="protein sequence ID" value="MPM91997.1"/>
    <property type="molecule type" value="Genomic_DNA"/>
</dbReference>
<dbReference type="AlphaFoldDB" id="A0A645DRN9"/>
<accession>A0A645DRN9</accession>
<comment type="caution">
    <text evidence="1">The sequence shown here is derived from an EMBL/GenBank/DDBJ whole genome shotgun (WGS) entry which is preliminary data.</text>
</comment>
<name>A0A645DRN9_9ZZZZ</name>